<dbReference type="Pfam" id="PF20254">
    <property type="entry name" value="DMFA2_C"/>
    <property type="match status" value="1"/>
</dbReference>
<feature type="domain" description="N,N-dimethylformamidase beta subunit-like C-terminal" evidence="3">
    <location>
        <begin position="114"/>
        <end position="481"/>
    </location>
</feature>
<evidence type="ECO:0000256" key="1">
    <source>
        <dbReference type="SAM" id="MobiDB-lite"/>
    </source>
</evidence>
<evidence type="ECO:0000259" key="3">
    <source>
        <dbReference type="Pfam" id="PF20254"/>
    </source>
</evidence>
<feature type="signal peptide" evidence="2">
    <location>
        <begin position="1"/>
        <end position="20"/>
    </location>
</feature>
<proteinExistence type="predicted"/>
<feature type="chain" id="PRO_5039131873" description="N,N-dimethylformamidase beta subunit-like C-terminal domain-containing protein" evidence="2">
    <location>
        <begin position="21"/>
        <end position="533"/>
    </location>
</feature>
<dbReference type="AlphaFoldDB" id="A0A7W3P647"/>
<dbReference type="PROSITE" id="PS51257">
    <property type="entry name" value="PROKAR_LIPOPROTEIN"/>
    <property type="match status" value="1"/>
</dbReference>
<sequence>MPTRRRLLAGAAAASIGAAAGCSTDEPGPRPDGSTPPPTASARSTPAPPAPARPATADAAFDVVAENARPGDPDWGITGASPSNPSVEGWADRSSVPVGGAFGLHVSSRAGAFRVRAFRIGWYGGAGARLVWTSPTVAGRRQPAPRVAPVTRTARADWSRTLEVDTSGWPPGCYLLRLDAERGSGRRFVPLTVTAPDVRGRLVIINAPATWQAYNTWGGYSLYQGPDGALASRSLEVTLDRPYSQQHGAGLFAVYEQPLVQFAERLGLPVGYLTGPDVAGDPHALDGAVAMVSPGHDEYWSPEQRRHVTAARDAGTNLAVLGANACYRRIRLAPSDPSSGARPARTVVCYKGDYALDPGYRAGDPATTDYRLAPDRDPESRLLGVLYEGFPCDEPWRVTDPGAWVFAGTGVRAGESFPHLVGVEFDRVNPAYPTPRPIQVLAHSPVLMADGPTHADASWATLPAGAGVFASGTMRWVEALRARGPGRPGHDHGLDGRTGAFVRRVTATVLHTFAAGPAGRIHPATDDLDRVYG</sequence>
<dbReference type="Proteomes" id="UP000523079">
    <property type="component" value="Unassembled WGS sequence"/>
</dbReference>
<evidence type="ECO:0000313" key="4">
    <source>
        <dbReference type="EMBL" id="MBA8794577.1"/>
    </source>
</evidence>
<accession>A0A7W3P647</accession>
<comment type="caution">
    <text evidence="4">The sequence shown here is derived from an EMBL/GenBank/DDBJ whole genome shotgun (WGS) entry which is preliminary data.</text>
</comment>
<protein>
    <recommendedName>
        <fullName evidence="3">N,N-dimethylformamidase beta subunit-like C-terminal domain-containing protein</fullName>
    </recommendedName>
</protein>
<gene>
    <name evidence="4" type="ORF">FHX74_002196</name>
</gene>
<keyword evidence="5" id="KW-1185">Reference proteome</keyword>
<name>A0A7W3P647_9ACTN</name>
<feature type="region of interest" description="Disordered" evidence="1">
    <location>
        <begin position="1"/>
        <end position="92"/>
    </location>
</feature>
<evidence type="ECO:0000313" key="5">
    <source>
        <dbReference type="Proteomes" id="UP000523079"/>
    </source>
</evidence>
<dbReference type="PROSITE" id="PS51318">
    <property type="entry name" value="TAT"/>
    <property type="match status" value="1"/>
</dbReference>
<dbReference type="RefSeq" id="WP_182560133.1">
    <property type="nucleotide sequence ID" value="NZ_JACGWT010000003.1"/>
</dbReference>
<dbReference type="InterPro" id="IPR046540">
    <property type="entry name" value="DMFA2_C"/>
</dbReference>
<feature type="compositionally biased region" description="Low complexity" evidence="1">
    <location>
        <begin position="9"/>
        <end position="21"/>
    </location>
</feature>
<dbReference type="InterPro" id="IPR006311">
    <property type="entry name" value="TAT_signal"/>
</dbReference>
<organism evidence="4 5">
    <name type="scientific">Microlunatus kandeliicorticis</name>
    <dbReference type="NCBI Taxonomy" id="1759536"/>
    <lineage>
        <taxon>Bacteria</taxon>
        <taxon>Bacillati</taxon>
        <taxon>Actinomycetota</taxon>
        <taxon>Actinomycetes</taxon>
        <taxon>Propionibacteriales</taxon>
        <taxon>Propionibacteriaceae</taxon>
        <taxon>Microlunatus</taxon>
    </lineage>
</organism>
<evidence type="ECO:0000256" key="2">
    <source>
        <dbReference type="SAM" id="SignalP"/>
    </source>
</evidence>
<reference evidence="4 5" key="1">
    <citation type="submission" date="2020-07" db="EMBL/GenBank/DDBJ databases">
        <title>Sequencing the genomes of 1000 actinobacteria strains.</title>
        <authorList>
            <person name="Klenk H.-P."/>
        </authorList>
    </citation>
    <scope>NUCLEOTIDE SEQUENCE [LARGE SCALE GENOMIC DNA]</scope>
    <source>
        <strain evidence="4 5">DSM 100723</strain>
    </source>
</reference>
<keyword evidence="2" id="KW-0732">Signal</keyword>
<dbReference type="EMBL" id="JACGWT010000003">
    <property type="protein sequence ID" value="MBA8794577.1"/>
    <property type="molecule type" value="Genomic_DNA"/>
</dbReference>